<keyword evidence="2" id="KW-0472">Membrane</keyword>
<keyword evidence="3" id="KW-0732">Signal</keyword>
<dbReference type="Proteomes" id="UP001299970">
    <property type="component" value="Unassembled WGS sequence"/>
</dbReference>
<sequence length="100" mass="10206">MIKAGLLLICATAALFLLPVFVHAGLTPPVDGESSSSSSGLEMFATWGGIISGITGIVTAIVGMVSKRRRTPPGLIGPPAAGPGERIAADLGEHDRDRNV</sequence>
<protein>
    <recommendedName>
        <fullName evidence="6">Secreted protein</fullName>
    </recommendedName>
</protein>
<evidence type="ECO:0000256" key="1">
    <source>
        <dbReference type="SAM" id="MobiDB-lite"/>
    </source>
</evidence>
<evidence type="ECO:0000313" key="5">
    <source>
        <dbReference type="Proteomes" id="UP001299970"/>
    </source>
</evidence>
<name>A0ABS9TTS6_9PSEU</name>
<feature type="signal peptide" evidence="3">
    <location>
        <begin position="1"/>
        <end position="24"/>
    </location>
</feature>
<keyword evidence="2" id="KW-0812">Transmembrane</keyword>
<dbReference type="EMBL" id="JAKXMK010000053">
    <property type="protein sequence ID" value="MCH6171978.1"/>
    <property type="molecule type" value="Genomic_DNA"/>
</dbReference>
<gene>
    <name evidence="4" type="ORF">MMF94_40380</name>
</gene>
<reference evidence="4 5" key="1">
    <citation type="submission" date="2022-03" db="EMBL/GenBank/DDBJ databases">
        <title>Pseudonocardia alaer sp. nov., a novel actinomycete isolated from reed forest soil.</title>
        <authorList>
            <person name="Wang L."/>
        </authorList>
    </citation>
    <scope>NUCLEOTIDE SEQUENCE [LARGE SCALE GENOMIC DNA]</scope>
    <source>
        <strain evidence="4 5">Y-16303</strain>
    </source>
</reference>
<evidence type="ECO:0000313" key="4">
    <source>
        <dbReference type="EMBL" id="MCH6171978.1"/>
    </source>
</evidence>
<feature type="region of interest" description="Disordered" evidence="1">
    <location>
        <begin position="70"/>
        <end position="100"/>
    </location>
</feature>
<feature type="compositionally biased region" description="Low complexity" evidence="1">
    <location>
        <begin position="72"/>
        <end position="84"/>
    </location>
</feature>
<evidence type="ECO:0000256" key="3">
    <source>
        <dbReference type="SAM" id="SignalP"/>
    </source>
</evidence>
<dbReference type="RefSeq" id="WP_241042785.1">
    <property type="nucleotide sequence ID" value="NZ_BAAAJF010000027.1"/>
</dbReference>
<accession>A0ABS9TTS6</accession>
<organism evidence="4 5">
    <name type="scientific">Pseudonocardia alaniniphila</name>
    <dbReference type="NCBI Taxonomy" id="75291"/>
    <lineage>
        <taxon>Bacteria</taxon>
        <taxon>Bacillati</taxon>
        <taxon>Actinomycetota</taxon>
        <taxon>Actinomycetes</taxon>
        <taxon>Pseudonocardiales</taxon>
        <taxon>Pseudonocardiaceae</taxon>
        <taxon>Pseudonocardia</taxon>
    </lineage>
</organism>
<feature type="chain" id="PRO_5045249409" description="Secreted protein" evidence="3">
    <location>
        <begin position="25"/>
        <end position="100"/>
    </location>
</feature>
<keyword evidence="2" id="KW-1133">Transmembrane helix</keyword>
<proteinExistence type="predicted"/>
<evidence type="ECO:0000256" key="2">
    <source>
        <dbReference type="SAM" id="Phobius"/>
    </source>
</evidence>
<comment type="caution">
    <text evidence="4">The sequence shown here is derived from an EMBL/GenBank/DDBJ whole genome shotgun (WGS) entry which is preliminary data.</text>
</comment>
<feature type="transmembrane region" description="Helical" evidence="2">
    <location>
        <begin position="44"/>
        <end position="65"/>
    </location>
</feature>
<feature type="compositionally biased region" description="Basic and acidic residues" evidence="1">
    <location>
        <begin position="87"/>
        <end position="100"/>
    </location>
</feature>
<evidence type="ECO:0008006" key="6">
    <source>
        <dbReference type="Google" id="ProtNLM"/>
    </source>
</evidence>
<keyword evidence="5" id="KW-1185">Reference proteome</keyword>